<keyword evidence="2" id="KW-1185">Reference proteome</keyword>
<dbReference type="KEGG" id="elm:ELI_1496"/>
<dbReference type="HOGENOM" id="CLU_3431849_0_0_9"/>
<protein>
    <submittedName>
        <fullName evidence="1">Uncharacterized protein</fullName>
    </submittedName>
</protein>
<proteinExistence type="predicted"/>
<name>E3GLW1_9FIRM</name>
<dbReference type="EMBL" id="CP002273">
    <property type="protein sequence ID" value="ADO36482.1"/>
    <property type="molecule type" value="Genomic_DNA"/>
</dbReference>
<dbReference type="AlphaFoldDB" id="E3GLW1"/>
<gene>
    <name evidence="1" type="ordered locus">ELI_1496</name>
</gene>
<reference evidence="1 2" key="2">
    <citation type="journal article" date="2011" name="J. Bacteriol.">
        <title>Complete genome sequence of a carbon monoxide-utilizing acetogen, Eubacterium limosum KIST612.</title>
        <authorList>
            <person name="Roh H."/>
            <person name="Ko H.J."/>
            <person name="Kim D."/>
            <person name="Choi D.G."/>
            <person name="Park S."/>
            <person name="Kim S."/>
            <person name="Chang I.S."/>
            <person name="Choi I.G."/>
        </authorList>
    </citation>
    <scope>NUCLEOTIDE SEQUENCE [LARGE SCALE GENOMIC DNA]</scope>
    <source>
        <strain evidence="1 2">KIST612</strain>
    </source>
</reference>
<organism evidence="1 2">
    <name type="scientific">Eubacterium callanderi</name>
    <dbReference type="NCBI Taxonomy" id="53442"/>
    <lineage>
        <taxon>Bacteria</taxon>
        <taxon>Bacillati</taxon>
        <taxon>Bacillota</taxon>
        <taxon>Clostridia</taxon>
        <taxon>Eubacteriales</taxon>
        <taxon>Eubacteriaceae</taxon>
        <taxon>Eubacterium</taxon>
    </lineage>
</organism>
<accession>E3GLW1</accession>
<evidence type="ECO:0000313" key="2">
    <source>
        <dbReference type="Proteomes" id="UP000006873"/>
    </source>
</evidence>
<dbReference type="Proteomes" id="UP000006873">
    <property type="component" value="Chromosome"/>
</dbReference>
<reference key="1">
    <citation type="submission" date="2010-09" db="EMBL/GenBank/DDBJ databases">
        <authorList>
            <person name="Roh H."/>
            <person name="Ko H.-J."/>
            <person name="Kim D."/>
            <person name="Choi D.G."/>
            <person name="Park S."/>
            <person name="Kim S."/>
            <person name="Kim K.H."/>
            <person name="Chang I.S."/>
            <person name="Choi I.-G."/>
        </authorList>
    </citation>
    <scope>NUCLEOTIDE SEQUENCE</scope>
    <source>
        <strain>KIST612</strain>
    </source>
</reference>
<evidence type="ECO:0000313" key="1">
    <source>
        <dbReference type="EMBL" id="ADO36482.1"/>
    </source>
</evidence>
<sequence length="17" mass="2113">MEKETKVKKRGAFLWFN</sequence>